<organism evidence="1 2">
    <name type="scientific">endosymbiont of Tevnia jerichonana</name>
    <name type="common">vent Tica</name>
    <dbReference type="NCBI Taxonomy" id="1049564"/>
    <lineage>
        <taxon>Bacteria</taxon>
        <taxon>Pseudomonadati</taxon>
        <taxon>Pseudomonadota</taxon>
        <taxon>Gammaproteobacteria</taxon>
        <taxon>sulfur-oxidizing symbionts</taxon>
    </lineage>
</organism>
<comment type="caution">
    <text evidence="1">The sequence shown here is derived from an EMBL/GenBank/DDBJ whole genome shotgun (WGS) entry which is preliminary data.</text>
</comment>
<evidence type="ECO:0000313" key="1">
    <source>
        <dbReference type="EMBL" id="EGW55078.1"/>
    </source>
</evidence>
<dbReference type="AlphaFoldDB" id="G2FDM3"/>
<proteinExistence type="predicted"/>
<accession>G2FDM3</accession>
<gene>
    <name evidence="1" type="ORF">TevJSym_af00430</name>
</gene>
<name>G2FDM3_9GAMM</name>
<sequence>MHHLELPACSSSQRPTNIWIINSHNLVRQYTKESLKFQLFFYQISRRIVRFSN</sequence>
<protein>
    <submittedName>
        <fullName evidence="1">Uncharacterized protein</fullName>
    </submittedName>
</protein>
<dbReference type="Proteomes" id="UP000005167">
    <property type="component" value="Unassembled WGS sequence"/>
</dbReference>
<keyword evidence="2" id="KW-1185">Reference proteome</keyword>
<reference evidence="1 2" key="1">
    <citation type="journal article" date="2011" name="ISME J.">
        <title>The endosymbionts of the deep-sea tubeworms Riftia pachyptila and Tevnia jerichonana share an identical physiology as revealed by proteogenomic analyses.</title>
        <authorList>
            <person name="Gardebrecht A."/>
            <person name="Markert S."/>
            <person name="Felbeck H."/>
            <person name="Thuermer A."/>
            <person name="Albrecht D."/>
            <person name="Wollherr A."/>
            <person name="Kabisch J."/>
            <person name="Lehmann R."/>
            <person name="Daniel R."/>
            <person name="Liesegang H."/>
            <person name="Hecker M."/>
            <person name="Sievert S.M."/>
            <person name="Schweder T."/>
        </authorList>
    </citation>
    <scope>NUCLEOTIDE SEQUENCE [LARGE SCALE GENOMIC DNA]</scope>
</reference>
<dbReference type="EMBL" id="AFZB01000006">
    <property type="protein sequence ID" value="EGW55078.1"/>
    <property type="molecule type" value="Genomic_DNA"/>
</dbReference>
<evidence type="ECO:0000313" key="2">
    <source>
        <dbReference type="Proteomes" id="UP000005167"/>
    </source>
</evidence>